<dbReference type="AlphaFoldDB" id="A0A494Y0I6"/>
<organism evidence="4 5">
    <name type="scientific">Cohnella endophytica</name>
    <dbReference type="NCBI Taxonomy" id="2419778"/>
    <lineage>
        <taxon>Bacteria</taxon>
        <taxon>Bacillati</taxon>
        <taxon>Bacillota</taxon>
        <taxon>Bacilli</taxon>
        <taxon>Bacillales</taxon>
        <taxon>Paenibacillaceae</taxon>
        <taxon>Cohnella</taxon>
    </lineage>
</organism>
<keyword evidence="5" id="KW-1185">Reference proteome</keyword>
<feature type="domain" description="Glycosyl hydrolase family 95 N-terminal" evidence="1">
    <location>
        <begin position="3"/>
        <end position="252"/>
    </location>
</feature>
<dbReference type="RefSeq" id="WP_120975246.1">
    <property type="nucleotide sequence ID" value="NZ_RBZM01000003.1"/>
</dbReference>
<sequence>MKLHYRTPARAWTEALPVGNGRLGAMVFGGVESERLQLNEDTIWSGPVSEWNNMRAIDDLSEVRRLLEQENYVEADRLSKQMMGAYTQSYMPLGDLRLRYDHGNMTSEYRRELRLNDAVTVVTYRVGDVEYTREIFVSHPDQVIVMRFQASKPGKLSFHARLDSPLRYRTLADEQSIVLAGIAPERVAPSYQSVDNPIEYGEENTTKAIKFIGRLAAILDGDSGTQELSHDGLRVNGATEVTLLFAAATTFAAGQDPYRESAERIRAAMSRSYEELRARHIEDYRALFDRVVLDLGESPAPEDIPTDERIAKYGASDPGLVKLLFDYGRYLMIASSRPGTQAANLQGIWNEETRPPWSSNYTLNINAEMNYWPAETCGLAECHEPFLNLIETLSNNGRETARIHYGAQGWTAHHNTDIWGHTAPVGDYGHGDAVWALWPMGGPWVAQHLWEHYAFGRDRDYLRDKAYPIMKESAAFCLDWLIDNGTGRLITSPSTSPEHKFKTNEGLAGVSVASTMDMSIIWDLFTNCIEAAEILDLDAEWRLELAEAKSRLFPMQIGKHGQLQEWYKDFEDEDREHRHVSHLFGVYPGRQLTADGTPDLFAAARRSLERRGDGGTGWSLGWKIGLWARFGDGDRALGLINNLLQLVDENEKENYHRGGVYANLFDAHPPFQIDGNFAATAGIAELLLHSHEGDLRLLPSLPSAWPSGSVQGLRARGGFELSLSWKDGKLEQAGLRSHSGAKVSIRLEEPFLVKDAEGKKVAFWKTPSGSYAFETVVGGTYSIIL</sequence>
<dbReference type="FunFam" id="1.50.10.10:FF:000028">
    <property type="entry name" value="Alpha-L-fucosidase 2"/>
    <property type="match status" value="1"/>
</dbReference>
<dbReference type="InterPro" id="IPR027414">
    <property type="entry name" value="GH95_N_dom"/>
</dbReference>
<accession>A0A494Y0I6</accession>
<evidence type="ECO:0000313" key="4">
    <source>
        <dbReference type="EMBL" id="RKP56279.1"/>
    </source>
</evidence>
<dbReference type="InterPro" id="IPR049053">
    <property type="entry name" value="AFCA-like_C"/>
</dbReference>
<protein>
    <submittedName>
        <fullName evidence="4">Glycoside hydrolase family 95 protein</fullName>
    </submittedName>
</protein>
<dbReference type="InterPro" id="IPR012341">
    <property type="entry name" value="6hp_glycosidase-like_sf"/>
</dbReference>
<evidence type="ECO:0000259" key="3">
    <source>
        <dbReference type="Pfam" id="PF22124"/>
    </source>
</evidence>
<proteinExistence type="predicted"/>
<dbReference type="GO" id="GO:0005975">
    <property type="term" value="P:carbohydrate metabolic process"/>
    <property type="evidence" value="ECO:0007669"/>
    <property type="project" value="InterPro"/>
</dbReference>
<name>A0A494Y0I6_9BACL</name>
<evidence type="ECO:0000259" key="2">
    <source>
        <dbReference type="Pfam" id="PF21307"/>
    </source>
</evidence>
<evidence type="ECO:0000259" key="1">
    <source>
        <dbReference type="Pfam" id="PF14498"/>
    </source>
</evidence>
<dbReference type="PIRSF" id="PIRSF007663">
    <property type="entry name" value="UCP007663"/>
    <property type="match status" value="1"/>
</dbReference>
<dbReference type="InterPro" id="IPR008928">
    <property type="entry name" value="6-hairpin_glycosidase_sf"/>
</dbReference>
<dbReference type="SUPFAM" id="SSF48208">
    <property type="entry name" value="Six-hairpin glycosidases"/>
    <property type="match status" value="1"/>
</dbReference>
<dbReference type="Gene3D" id="1.50.10.10">
    <property type="match status" value="1"/>
</dbReference>
<dbReference type="OrthoDB" id="9802600at2"/>
<comment type="caution">
    <text evidence="4">The sequence shown here is derived from an EMBL/GenBank/DDBJ whole genome shotgun (WGS) entry which is preliminary data.</text>
</comment>
<dbReference type="GO" id="GO:0004560">
    <property type="term" value="F:alpha-L-fucosidase activity"/>
    <property type="evidence" value="ECO:0007669"/>
    <property type="project" value="InterPro"/>
</dbReference>
<dbReference type="InterPro" id="IPR016518">
    <property type="entry name" value="Alpha-L-fucosidase"/>
</dbReference>
<dbReference type="PANTHER" id="PTHR31084:SF0">
    <property type="entry name" value="ALPHA-L-FUCOSIDASE 2"/>
    <property type="match status" value="1"/>
</dbReference>
<dbReference type="Proteomes" id="UP000282076">
    <property type="component" value="Unassembled WGS sequence"/>
</dbReference>
<dbReference type="EMBL" id="RBZM01000003">
    <property type="protein sequence ID" value="RKP56279.1"/>
    <property type="molecule type" value="Genomic_DNA"/>
</dbReference>
<dbReference type="Pfam" id="PF14498">
    <property type="entry name" value="Glyco_hyd_65N_2"/>
    <property type="match status" value="1"/>
</dbReference>
<gene>
    <name evidence="4" type="ORF">D7Z26_06490</name>
</gene>
<feature type="domain" description="Alpha fucosidase A-like C-terminal" evidence="2">
    <location>
        <begin position="690"/>
        <end position="783"/>
    </location>
</feature>
<dbReference type="PANTHER" id="PTHR31084">
    <property type="entry name" value="ALPHA-L-FUCOSIDASE 2"/>
    <property type="match status" value="1"/>
</dbReference>
<dbReference type="Gene3D" id="2.70.98.50">
    <property type="entry name" value="putative glycoside hydrolase family protein from bacillus halodurans"/>
    <property type="match status" value="1"/>
</dbReference>
<feature type="domain" description="Glycosyl hydrolase family 95 catalytic" evidence="3">
    <location>
        <begin position="272"/>
        <end position="687"/>
    </location>
</feature>
<dbReference type="Pfam" id="PF21307">
    <property type="entry name" value="Glyco_hydro_95_C"/>
    <property type="match status" value="1"/>
</dbReference>
<dbReference type="Pfam" id="PF22124">
    <property type="entry name" value="Glyco_hydro_95_cat"/>
    <property type="match status" value="1"/>
</dbReference>
<keyword evidence="4" id="KW-0378">Hydrolase</keyword>
<dbReference type="InterPro" id="IPR054363">
    <property type="entry name" value="GH95_cat"/>
</dbReference>
<reference evidence="4 5" key="1">
    <citation type="submission" date="2018-10" db="EMBL/GenBank/DDBJ databases">
        <title>Cohnella sp. M2MS4P-1, whole genome shotgun sequence.</title>
        <authorList>
            <person name="Tuo L."/>
        </authorList>
    </citation>
    <scope>NUCLEOTIDE SEQUENCE [LARGE SCALE GENOMIC DNA]</scope>
    <source>
        <strain evidence="4 5">M2MS4P-1</strain>
    </source>
</reference>
<evidence type="ECO:0000313" key="5">
    <source>
        <dbReference type="Proteomes" id="UP000282076"/>
    </source>
</evidence>